<dbReference type="EMBL" id="CADCTD010000076">
    <property type="protein sequence ID" value="CAA9247075.1"/>
    <property type="molecule type" value="Genomic_DNA"/>
</dbReference>
<gene>
    <name evidence="2" type="ORF">AVDCRST_MAG27-1819</name>
</gene>
<feature type="non-terminal residue" evidence="2">
    <location>
        <position position="1"/>
    </location>
</feature>
<accession>A0A6J4ICE3</accession>
<protein>
    <submittedName>
        <fullName evidence="2">Uncharacterized protein</fullName>
    </submittedName>
</protein>
<reference evidence="2" key="1">
    <citation type="submission" date="2020-02" db="EMBL/GenBank/DDBJ databases">
        <authorList>
            <person name="Meier V. D."/>
        </authorList>
    </citation>
    <scope>NUCLEOTIDE SEQUENCE</scope>
    <source>
        <strain evidence="2">AVDCRST_MAG27</strain>
    </source>
</reference>
<feature type="compositionally biased region" description="Low complexity" evidence="1">
    <location>
        <begin position="223"/>
        <end position="234"/>
    </location>
</feature>
<sequence>AGTGSRVVARVARVARGRRADGAVLPPARHPQPGGAGGPAVDRHAFRPRRPSLLRTFGLRAGLGEPAHGRAARALPREAVLPHRAALLSRSGRGPDARGMARPRALRRGGDLHLQPGAGLAWRAGPGRLDRRRGDAVLPRPAAAHADPHRGWHGRGNRGGDALLRRSEVAAHRMDARQRLQPDLHRRQYLGFRHRPACLPHLRARARHARRRPRRRARRRHGPWPAGPAAFLRGMGHGRPRRCPGPGLRLCLRRGMPVAGAAAFPADAMPARAVAGGAKLQHLPLAFPADPGAASGLWLDPRHPRPGRSGLPGLRRRHLAAALPRRGARLPVRGGPGHGLRPAAARTQSGAGRPGRLRVIAARRGL</sequence>
<feature type="region of interest" description="Disordered" evidence="1">
    <location>
        <begin position="19"/>
        <end position="43"/>
    </location>
</feature>
<proteinExistence type="predicted"/>
<feature type="region of interest" description="Disordered" evidence="1">
    <location>
        <begin position="205"/>
        <end position="238"/>
    </location>
</feature>
<feature type="non-terminal residue" evidence="2">
    <location>
        <position position="366"/>
    </location>
</feature>
<dbReference type="AlphaFoldDB" id="A0A6J4ICE3"/>
<organism evidence="2">
    <name type="scientific">uncultured Craurococcus sp</name>
    <dbReference type="NCBI Taxonomy" id="1135998"/>
    <lineage>
        <taxon>Bacteria</taxon>
        <taxon>Pseudomonadati</taxon>
        <taxon>Pseudomonadota</taxon>
        <taxon>Alphaproteobacteria</taxon>
        <taxon>Acetobacterales</taxon>
        <taxon>Acetobacteraceae</taxon>
        <taxon>Craurococcus</taxon>
        <taxon>environmental samples</taxon>
    </lineage>
</organism>
<feature type="region of interest" description="Disordered" evidence="1">
    <location>
        <begin position="328"/>
        <end position="355"/>
    </location>
</feature>
<evidence type="ECO:0000256" key="1">
    <source>
        <dbReference type="SAM" id="MobiDB-lite"/>
    </source>
</evidence>
<feature type="compositionally biased region" description="Basic residues" evidence="1">
    <location>
        <begin position="205"/>
        <end position="222"/>
    </location>
</feature>
<evidence type="ECO:0000313" key="2">
    <source>
        <dbReference type="EMBL" id="CAA9247075.1"/>
    </source>
</evidence>
<name>A0A6J4ICE3_9PROT</name>